<organism evidence="2 3">
    <name type="scientific">Trifolium medium</name>
    <dbReference type="NCBI Taxonomy" id="97028"/>
    <lineage>
        <taxon>Eukaryota</taxon>
        <taxon>Viridiplantae</taxon>
        <taxon>Streptophyta</taxon>
        <taxon>Embryophyta</taxon>
        <taxon>Tracheophyta</taxon>
        <taxon>Spermatophyta</taxon>
        <taxon>Magnoliopsida</taxon>
        <taxon>eudicotyledons</taxon>
        <taxon>Gunneridae</taxon>
        <taxon>Pentapetalae</taxon>
        <taxon>rosids</taxon>
        <taxon>fabids</taxon>
        <taxon>Fabales</taxon>
        <taxon>Fabaceae</taxon>
        <taxon>Papilionoideae</taxon>
        <taxon>50 kb inversion clade</taxon>
        <taxon>NPAAA clade</taxon>
        <taxon>Hologalegina</taxon>
        <taxon>IRL clade</taxon>
        <taxon>Trifolieae</taxon>
        <taxon>Trifolium</taxon>
    </lineage>
</organism>
<sequence length="73" mass="8214">MQNQSRHIMQLVQSHASAKEANRTVMERSRMVMHVGWQLLPGWVKLNADGARKDTRRVGCGGIIRGSKGEWIG</sequence>
<feature type="region of interest" description="Disordered" evidence="1">
    <location>
        <begin position="1"/>
        <end position="20"/>
    </location>
</feature>
<evidence type="ECO:0000313" key="3">
    <source>
        <dbReference type="Proteomes" id="UP000265520"/>
    </source>
</evidence>
<evidence type="ECO:0000256" key="1">
    <source>
        <dbReference type="SAM" id="MobiDB-lite"/>
    </source>
</evidence>
<reference evidence="2 3" key="1">
    <citation type="journal article" date="2018" name="Front. Plant Sci.">
        <title>Red Clover (Trifolium pratense) and Zigzag Clover (T. medium) - A Picture of Genomic Similarities and Differences.</title>
        <authorList>
            <person name="Dluhosova J."/>
            <person name="Istvanek J."/>
            <person name="Nedelnik J."/>
            <person name="Repkova J."/>
        </authorList>
    </citation>
    <scope>NUCLEOTIDE SEQUENCE [LARGE SCALE GENOMIC DNA]</scope>
    <source>
        <strain evidence="3">cv. 10/8</strain>
        <tissue evidence="2">Leaf</tissue>
    </source>
</reference>
<protein>
    <submittedName>
        <fullName evidence="2">Uncharacterized protein</fullName>
    </submittedName>
</protein>
<accession>A0A392UCP3</accession>
<dbReference type="Proteomes" id="UP000265520">
    <property type="component" value="Unassembled WGS sequence"/>
</dbReference>
<dbReference type="AlphaFoldDB" id="A0A392UCP3"/>
<feature type="non-terminal residue" evidence="2">
    <location>
        <position position="73"/>
    </location>
</feature>
<dbReference type="EMBL" id="LXQA010793436">
    <property type="protein sequence ID" value="MCI71291.1"/>
    <property type="molecule type" value="Genomic_DNA"/>
</dbReference>
<keyword evidence="3" id="KW-1185">Reference proteome</keyword>
<proteinExistence type="predicted"/>
<evidence type="ECO:0000313" key="2">
    <source>
        <dbReference type="EMBL" id="MCI71291.1"/>
    </source>
</evidence>
<feature type="compositionally biased region" description="Polar residues" evidence="1">
    <location>
        <begin position="1"/>
        <end position="16"/>
    </location>
</feature>
<name>A0A392UCP3_9FABA</name>
<comment type="caution">
    <text evidence="2">The sequence shown here is derived from an EMBL/GenBank/DDBJ whole genome shotgun (WGS) entry which is preliminary data.</text>
</comment>